<evidence type="ECO:0000313" key="3">
    <source>
        <dbReference type="Proteomes" id="UP000252770"/>
    </source>
</evidence>
<evidence type="ECO:0000313" key="2">
    <source>
        <dbReference type="EMBL" id="RCK69003.1"/>
    </source>
</evidence>
<evidence type="ECO:0000259" key="1">
    <source>
        <dbReference type="Pfam" id="PF00248"/>
    </source>
</evidence>
<dbReference type="AlphaFoldDB" id="A0A367YSZ5"/>
<gene>
    <name evidence="2" type="ORF">DT076_13955</name>
</gene>
<feature type="domain" description="NADP-dependent oxidoreductase" evidence="1">
    <location>
        <begin position="16"/>
        <end position="75"/>
    </location>
</feature>
<dbReference type="EMBL" id="QOUI01000008">
    <property type="protein sequence ID" value="RCK69003.1"/>
    <property type="molecule type" value="Genomic_DNA"/>
</dbReference>
<organism evidence="2 3">
    <name type="scientific">Desertihabitans brevis</name>
    <dbReference type="NCBI Taxonomy" id="2268447"/>
    <lineage>
        <taxon>Bacteria</taxon>
        <taxon>Bacillati</taxon>
        <taxon>Actinomycetota</taxon>
        <taxon>Actinomycetes</taxon>
        <taxon>Propionibacteriales</taxon>
        <taxon>Propionibacteriaceae</taxon>
        <taxon>Desertihabitans</taxon>
    </lineage>
</organism>
<keyword evidence="3" id="KW-1185">Reference proteome</keyword>
<reference evidence="2 3" key="1">
    <citation type="submission" date="2018-07" db="EMBL/GenBank/DDBJ databases">
        <title>Desertimonas flava gen. nov. sp. nov.</title>
        <authorList>
            <person name="Liu S."/>
        </authorList>
    </citation>
    <scope>NUCLEOTIDE SEQUENCE [LARGE SCALE GENOMIC DNA]</scope>
    <source>
        <strain evidence="2 3">16Sb5-5</strain>
    </source>
</reference>
<dbReference type="InterPro" id="IPR023210">
    <property type="entry name" value="NADP_OxRdtase_dom"/>
</dbReference>
<name>A0A367YSZ5_9ACTN</name>
<dbReference type="RefSeq" id="WP_114127289.1">
    <property type="nucleotide sequence ID" value="NZ_QOUI01000008.1"/>
</dbReference>
<dbReference type="Proteomes" id="UP000252770">
    <property type="component" value="Unassembled WGS sequence"/>
</dbReference>
<dbReference type="InterPro" id="IPR036812">
    <property type="entry name" value="NAD(P)_OxRdtase_dom_sf"/>
</dbReference>
<dbReference type="SUPFAM" id="SSF51430">
    <property type="entry name" value="NAD(P)-linked oxidoreductase"/>
    <property type="match status" value="1"/>
</dbReference>
<proteinExistence type="predicted"/>
<comment type="caution">
    <text evidence="2">The sequence shown here is derived from an EMBL/GenBank/DDBJ whole genome shotgun (WGS) entry which is preliminary data.</text>
</comment>
<accession>A0A367YSZ5</accession>
<dbReference type="Gene3D" id="3.20.20.100">
    <property type="entry name" value="NADP-dependent oxidoreductase domain"/>
    <property type="match status" value="1"/>
</dbReference>
<sequence length="87" mass="9126">MTTTILPSVALPGIALAEESGTPMAELALRWLLGRDGVDSVLLGGSRVSHLRADLDALARGPLPADLADRLEQLSAPLKGAMPPHHR</sequence>
<dbReference type="Pfam" id="PF00248">
    <property type="entry name" value="Aldo_ket_red"/>
    <property type="match status" value="1"/>
</dbReference>
<protein>
    <recommendedName>
        <fullName evidence="1">NADP-dependent oxidoreductase domain-containing protein</fullName>
    </recommendedName>
</protein>